<dbReference type="GO" id="GO:0008146">
    <property type="term" value="F:sulfotransferase activity"/>
    <property type="evidence" value="ECO:0007669"/>
    <property type="project" value="InterPro"/>
</dbReference>
<gene>
    <name evidence="4" type="ORF">TrCOL_g1839</name>
</gene>
<keyword evidence="5" id="KW-1185">Reference proteome</keyword>
<dbReference type="Pfam" id="PF00685">
    <property type="entry name" value="Sulfotransfer_1"/>
    <property type="match status" value="1"/>
</dbReference>
<dbReference type="OrthoDB" id="205623at2759"/>
<dbReference type="InterPro" id="IPR000863">
    <property type="entry name" value="Sulfotransferase_dom"/>
</dbReference>
<reference evidence="5" key="1">
    <citation type="journal article" date="2023" name="Commun. Biol.">
        <title>Genome analysis of Parmales, the sister group of diatoms, reveals the evolutionary specialization of diatoms from phago-mixotrophs to photoautotrophs.</title>
        <authorList>
            <person name="Ban H."/>
            <person name="Sato S."/>
            <person name="Yoshikawa S."/>
            <person name="Yamada K."/>
            <person name="Nakamura Y."/>
            <person name="Ichinomiya M."/>
            <person name="Sato N."/>
            <person name="Blanc-Mathieu R."/>
            <person name="Endo H."/>
            <person name="Kuwata A."/>
            <person name="Ogata H."/>
        </authorList>
    </citation>
    <scope>NUCLEOTIDE SEQUENCE [LARGE SCALE GENOMIC DNA]</scope>
</reference>
<organism evidence="4 5">
    <name type="scientific">Triparma columacea</name>
    <dbReference type="NCBI Taxonomy" id="722753"/>
    <lineage>
        <taxon>Eukaryota</taxon>
        <taxon>Sar</taxon>
        <taxon>Stramenopiles</taxon>
        <taxon>Ochrophyta</taxon>
        <taxon>Bolidophyceae</taxon>
        <taxon>Parmales</taxon>
        <taxon>Triparmaceae</taxon>
        <taxon>Triparma</taxon>
    </lineage>
</organism>
<name>A0A9W7G459_9STRA</name>
<dbReference type="InterPro" id="IPR027417">
    <property type="entry name" value="P-loop_NTPase"/>
</dbReference>
<evidence type="ECO:0000313" key="4">
    <source>
        <dbReference type="EMBL" id="GMI31485.1"/>
    </source>
</evidence>
<evidence type="ECO:0000256" key="1">
    <source>
        <dbReference type="ARBA" id="ARBA00005771"/>
    </source>
</evidence>
<dbReference type="AlphaFoldDB" id="A0A9W7G459"/>
<dbReference type="EMBL" id="BRYA01000009">
    <property type="protein sequence ID" value="GMI31485.1"/>
    <property type="molecule type" value="Genomic_DNA"/>
</dbReference>
<dbReference type="Gene3D" id="3.40.50.300">
    <property type="entry name" value="P-loop containing nucleotide triphosphate hydrolases"/>
    <property type="match status" value="1"/>
</dbReference>
<dbReference type="Proteomes" id="UP001165065">
    <property type="component" value="Unassembled WGS sequence"/>
</dbReference>
<feature type="domain" description="Sulfotransferase" evidence="3">
    <location>
        <begin position="61"/>
        <end position="307"/>
    </location>
</feature>
<evidence type="ECO:0000256" key="2">
    <source>
        <dbReference type="ARBA" id="ARBA00022679"/>
    </source>
</evidence>
<dbReference type="PANTHER" id="PTHR11783">
    <property type="entry name" value="SULFOTRANSFERASE SULT"/>
    <property type="match status" value="1"/>
</dbReference>
<proteinExistence type="inferred from homology"/>
<comment type="similarity">
    <text evidence="1">Belongs to the sulfotransferase 1 family.</text>
</comment>
<evidence type="ECO:0000259" key="3">
    <source>
        <dbReference type="Pfam" id="PF00685"/>
    </source>
</evidence>
<accession>A0A9W7G459</accession>
<comment type="caution">
    <text evidence="4">The sequence shown here is derived from an EMBL/GenBank/DDBJ whole genome shotgun (WGS) entry which is preliminary data.</text>
</comment>
<keyword evidence="2" id="KW-0808">Transferase</keyword>
<sequence>MEVALFISSTFIPNLVSRYYAYKYNWQCLSGYASSLYEGIVYPPFAAPGPIDSLRTLPLLPSDIVIATFPKCGTTLMQQIVLTLLNKGNDVLDPMAGSPWAELIATKFGLEAFKTNWSNGTVNDFTDRRVIKTHAPAHLAPWKSPATEGAKIIVVSRNPADTAVSMWNHSRDIPAFMYGGPFSHFLSELFVKGKVESGCFWDWHRGWRREWSKGAGNILWVTFEEFKENPRDVIIKVCEFIGVECVGDVIDKTVEGTSFNKMKKNFQSLDKKKLEKGLPVKKNHIRKGEKGAWRKKMSETDIETIMKKHNEENRGGEFDFFDFS</sequence>
<dbReference type="SUPFAM" id="SSF52540">
    <property type="entry name" value="P-loop containing nucleoside triphosphate hydrolases"/>
    <property type="match status" value="1"/>
</dbReference>
<evidence type="ECO:0000313" key="5">
    <source>
        <dbReference type="Proteomes" id="UP001165065"/>
    </source>
</evidence>
<protein>
    <recommendedName>
        <fullName evidence="3">Sulfotransferase domain-containing protein</fullName>
    </recommendedName>
</protein>